<comment type="caution">
    <text evidence="1">The sequence shown here is derived from an EMBL/GenBank/DDBJ whole genome shotgun (WGS) entry which is preliminary data.</text>
</comment>
<evidence type="ECO:0000313" key="1">
    <source>
        <dbReference type="EMBL" id="GAH41853.1"/>
    </source>
</evidence>
<protein>
    <submittedName>
        <fullName evidence="1">Uncharacterized protein</fullName>
    </submittedName>
</protein>
<reference evidence="1" key="1">
    <citation type="journal article" date="2014" name="Front. Microbiol.">
        <title>High frequency of phylogenetically diverse reductive dehalogenase-homologous genes in deep subseafloor sedimentary metagenomes.</title>
        <authorList>
            <person name="Kawai M."/>
            <person name="Futagami T."/>
            <person name="Toyoda A."/>
            <person name="Takaki Y."/>
            <person name="Nishi S."/>
            <person name="Hori S."/>
            <person name="Arai W."/>
            <person name="Tsubouchi T."/>
            <person name="Morono Y."/>
            <person name="Uchiyama I."/>
            <person name="Ito T."/>
            <person name="Fujiyama A."/>
            <person name="Inagaki F."/>
            <person name="Takami H."/>
        </authorList>
    </citation>
    <scope>NUCLEOTIDE SEQUENCE</scope>
    <source>
        <strain evidence="1">Expedition CK06-06</strain>
    </source>
</reference>
<sequence>MNVQARIGSSYNAIKIQKKQLRCDLVLITQKQFQTQINNREFEEI</sequence>
<name>X1H956_9ZZZZ</name>
<accession>X1H956</accession>
<dbReference type="EMBL" id="BARU01008483">
    <property type="protein sequence ID" value="GAH41853.1"/>
    <property type="molecule type" value="Genomic_DNA"/>
</dbReference>
<proteinExistence type="predicted"/>
<dbReference type="AlphaFoldDB" id="X1H956"/>
<gene>
    <name evidence="1" type="ORF">S03H2_16587</name>
</gene>
<organism evidence="1">
    <name type="scientific">marine sediment metagenome</name>
    <dbReference type="NCBI Taxonomy" id="412755"/>
    <lineage>
        <taxon>unclassified sequences</taxon>
        <taxon>metagenomes</taxon>
        <taxon>ecological metagenomes</taxon>
    </lineage>
</organism>